<dbReference type="GO" id="GO:0031640">
    <property type="term" value="P:killing of cells of another organism"/>
    <property type="evidence" value="ECO:0007669"/>
    <property type="project" value="UniProtKB-KW"/>
</dbReference>
<reference evidence="8 9" key="1">
    <citation type="journal article" date="2017" name="Mol. Plant">
        <title>The Genome of Medicinal Plant Macleaya cordata Provides New Insights into Benzylisoquinoline Alkaloids Metabolism.</title>
        <authorList>
            <person name="Liu X."/>
            <person name="Liu Y."/>
            <person name="Huang P."/>
            <person name="Ma Y."/>
            <person name="Qing Z."/>
            <person name="Tang Q."/>
            <person name="Cao H."/>
            <person name="Cheng P."/>
            <person name="Zheng Y."/>
            <person name="Yuan Z."/>
            <person name="Zhou Y."/>
            <person name="Liu J."/>
            <person name="Tang Z."/>
            <person name="Zhuo Y."/>
            <person name="Zhang Y."/>
            <person name="Yu L."/>
            <person name="Huang J."/>
            <person name="Yang P."/>
            <person name="Peng Q."/>
            <person name="Zhang J."/>
            <person name="Jiang W."/>
            <person name="Zhang Z."/>
            <person name="Lin K."/>
            <person name="Ro D.K."/>
            <person name="Chen X."/>
            <person name="Xiong X."/>
            <person name="Shang Y."/>
            <person name="Huang S."/>
            <person name="Zeng J."/>
        </authorList>
    </citation>
    <scope>NUCLEOTIDE SEQUENCE [LARGE SCALE GENOMIC DNA]</scope>
    <source>
        <strain evidence="9">cv. BLH2017</strain>
        <tissue evidence="8">Root</tissue>
    </source>
</reference>
<organism evidence="8 9">
    <name type="scientific">Macleaya cordata</name>
    <name type="common">Five-seeded plume-poppy</name>
    <name type="synonym">Bocconia cordata</name>
    <dbReference type="NCBI Taxonomy" id="56857"/>
    <lineage>
        <taxon>Eukaryota</taxon>
        <taxon>Viridiplantae</taxon>
        <taxon>Streptophyta</taxon>
        <taxon>Embryophyta</taxon>
        <taxon>Tracheophyta</taxon>
        <taxon>Spermatophyta</taxon>
        <taxon>Magnoliopsida</taxon>
        <taxon>Ranunculales</taxon>
        <taxon>Papaveraceae</taxon>
        <taxon>Papaveroideae</taxon>
        <taxon>Macleaya</taxon>
    </lineage>
</organism>
<evidence type="ECO:0000256" key="2">
    <source>
        <dbReference type="ARBA" id="ARBA00006722"/>
    </source>
</evidence>
<name>A0A200R138_MACCD</name>
<evidence type="ECO:0000256" key="3">
    <source>
        <dbReference type="ARBA" id="ARBA00022525"/>
    </source>
</evidence>
<dbReference type="Proteomes" id="UP000195402">
    <property type="component" value="Unassembled WGS sequence"/>
</dbReference>
<keyword evidence="7" id="KW-0611">Plant defense</keyword>
<dbReference type="InterPro" id="IPR022618">
    <property type="entry name" value="Defensin-like_20-28"/>
</dbReference>
<protein>
    <submittedName>
        <fullName evidence="8">Uncharacterized protein</fullName>
    </submittedName>
</protein>
<dbReference type="InParanoid" id="A0A200R138"/>
<dbReference type="GO" id="GO:0005576">
    <property type="term" value="C:extracellular region"/>
    <property type="evidence" value="ECO:0007669"/>
    <property type="project" value="UniProtKB-SubCell"/>
</dbReference>
<comment type="subcellular location">
    <subcellularLocation>
        <location evidence="1">Secreted</location>
    </subcellularLocation>
</comment>
<dbReference type="Pfam" id="PF10868">
    <property type="entry name" value="Defensin_like"/>
    <property type="match status" value="1"/>
</dbReference>
<keyword evidence="9" id="KW-1185">Reference proteome</keyword>
<proteinExistence type="inferred from homology"/>
<keyword evidence="4" id="KW-0929">Antimicrobial</keyword>
<keyword evidence="3" id="KW-0964">Secreted</keyword>
<comment type="caution">
    <text evidence="8">The sequence shown here is derived from an EMBL/GenBank/DDBJ whole genome shotgun (WGS) entry which is preliminary data.</text>
</comment>
<dbReference type="EMBL" id="MVGT01000506">
    <property type="protein sequence ID" value="OVA16427.1"/>
    <property type="molecule type" value="Genomic_DNA"/>
</dbReference>
<evidence type="ECO:0000313" key="8">
    <source>
        <dbReference type="EMBL" id="OVA16427.1"/>
    </source>
</evidence>
<evidence type="ECO:0000256" key="4">
    <source>
        <dbReference type="ARBA" id="ARBA00022529"/>
    </source>
</evidence>
<evidence type="ECO:0000256" key="5">
    <source>
        <dbReference type="ARBA" id="ARBA00022577"/>
    </source>
</evidence>
<accession>A0A200R138</accession>
<dbReference type="OrthoDB" id="1855918at2759"/>
<gene>
    <name evidence="8" type="ORF">BVC80_243g38</name>
</gene>
<sequence length="67" mass="7374">MDYSKSGSAVVNVNGELSETPQEFHCCRDHSMGGSCDNEKCNTDCQTNCRGGECKVRDGHHVCHCYC</sequence>
<evidence type="ECO:0000256" key="1">
    <source>
        <dbReference type="ARBA" id="ARBA00004613"/>
    </source>
</evidence>
<evidence type="ECO:0000256" key="6">
    <source>
        <dbReference type="ARBA" id="ARBA00022729"/>
    </source>
</evidence>
<dbReference type="AlphaFoldDB" id="A0A200R138"/>
<evidence type="ECO:0000256" key="7">
    <source>
        <dbReference type="ARBA" id="ARBA00022821"/>
    </source>
</evidence>
<evidence type="ECO:0000313" key="9">
    <source>
        <dbReference type="Proteomes" id="UP000195402"/>
    </source>
</evidence>
<comment type="similarity">
    <text evidence="2">Belongs to the DEFL family.</text>
</comment>
<keyword evidence="6" id="KW-0732">Signal</keyword>
<keyword evidence="5" id="KW-0295">Fungicide</keyword>
<dbReference type="GO" id="GO:0050832">
    <property type="term" value="P:defense response to fungus"/>
    <property type="evidence" value="ECO:0007669"/>
    <property type="project" value="UniProtKB-KW"/>
</dbReference>